<dbReference type="Proteomes" id="UP000295341">
    <property type="component" value="Unassembled WGS sequence"/>
</dbReference>
<dbReference type="InterPro" id="IPR006869">
    <property type="entry name" value="DUF547"/>
</dbReference>
<feature type="domain" description="DUF547" evidence="2">
    <location>
        <begin position="92"/>
        <end position="206"/>
    </location>
</feature>
<sequence>MQPTRRALLLGLALSPVLAIAAPPKAERWERWTRNNPAAPRVLNHTLWTQFLGRYVVTGADGVARVRYGAVSGEDRGYLRVYLDQLQRTEVSKLRPDEQLAYWINLYNAHTVKLVLERYPLASILSIAISPGLFAKGPWGANMLKVEDETLSLDDIEHRILRPLWHDPRTAYALCRAAIGSPNLASEAYTASNAGAMFDAAARAFVNTPRGVRFDEKGRLQVSSLYEWLKPDFGAKDADVIAHLRQYAAPALAEQLASVTRIGGDAFDWKLNDQIDDSQGGGELAPTLYGPAAPAAGE</sequence>
<dbReference type="RefSeq" id="WP_133882568.1">
    <property type="nucleotide sequence ID" value="NZ_MWIN01000002.1"/>
</dbReference>
<evidence type="ECO:0000259" key="2">
    <source>
        <dbReference type="Pfam" id="PF04784"/>
    </source>
</evidence>
<dbReference type="EMBL" id="SOBT01000009">
    <property type="protein sequence ID" value="TDU28670.1"/>
    <property type="molecule type" value="Genomic_DNA"/>
</dbReference>
<evidence type="ECO:0000313" key="3">
    <source>
        <dbReference type="EMBL" id="TDU28670.1"/>
    </source>
</evidence>
<dbReference type="PANTHER" id="PTHR46361">
    <property type="entry name" value="ELECTRON CARRIER/ PROTEIN DISULFIDE OXIDOREDUCTASE"/>
    <property type="match status" value="1"/>
</dbReference>
<organism evidence="3 4">
    <name type="scientific">Panacagrimonas perspica</name>
    <dbReference type="NCBI Taxonomy" id="381431"/>
    <lineage>
        <taxon>Bacteria</taxon>
        <taxon>Pseudomonadati</taxon>
        <taxon>Pseudomonadota</taxon>
        <taxon>Gammaproteobacteria</taxon>
        <taxon>Nevskiales</taxon>
        <taxon>Nevskiaceae</taxon>
        <taxon>Panacagrimonas</taxon>
    </lineage>
</organism>
<evidence type="ECO:0000313" key="4">
    <source>
        <dbReference type="Proteomes" id="UP000295341"/>
    </source>
</evidence>
<keyword evidence="1" id="KW-0732">Signal</keyword>
<name>A0A4R7P6K1_9GAMM</name>
<accession>A0A4R7P6K1</accession>
<feature type="chain" id="PRO_5030099561" evidence="1">
    <location>
        <begin position="22"/>
        <end position="298"/>
    </location>
</feature>
<dbReference type="Pfam" id="PF04784">
    <property type="entry name" value="DUF547"/>
    <property type="match status" value="1"/>
</dbReference>
<protein>
    <submittedName>
        <fullName evidence="3">Uncharacterized protein DUF547</fullName>
    </submittedName>
</protein>
<evidence type="ECO:0000256" key="1">
    <source>
        <dbReference type="SAM" id="SignalP"/>
    </source>
</evidence>
<proteinExistence type="predicted"/>
<reference evidence="3 4" key="1">
    <citation type="submission" date="2019-03" db="EMBL/GenBank/DDBJ databases">
        <title>Genomic Encyclopedia of Type Strains, Phase IV (KMG-IV): sequencing the most valuable type-strain genomes for metagenomic binning, comparative biology and taxonomic classification.</title>
        <authorList>
            <person name="Goeker M."/>
        </authorList>
    </citation>
    <scope>NUCLEOTIDE SEQUENCE [LARGE SCALE GENOMIC DNA]</scope>
    <source>
        <strain evidence="3 4">DSM 26377</strain>
    </source>
</reference>
<dbReference type="PANTHER" id="PTHR46361:SF3">
    <property type="entry name" value="ELECTRON CARRIER_ PROTEIN DISULFIDE OXIDOREDUCTASE"/>
    <property type="match status" value="1"/>
</dbReference>
<dbReference type="OrthoDB" id="526867at2"/>
<dbReference type="AlphaFoldDB" id="A0A4R7P6K1"/>
<feature type="signal peptide" evidence="1">
    <location>
        <begin position="1"/>
        <end position="21"/>
    </location>
</feature>
<keyword evidence="4" id="KW-1185">Reference proteome</keyword>
<comment type="caution">
    <text evidence="3">The sequence shown here is derived from an EMBL/GenBank/DDBJ whole genome shotgun (WGS) entry which is preliminary data.</text>
</comment>
<gene>
    <name evidence="3" type="ORF">DFR24_3045</name>
</gene>